<evidence type="ECO:0000256" key="12">
    <source>
        <dbReference type="PIRNR" id="PIRNR000368"/>
    </source>
</evidence>
<keyword evidence="5" id="KW-0004">4Fe-4S</keyword>
<comment type="catalytic activity">
    <reaction evidence="11">
        <text>glycyl-[protein] + reduced [flavodoxin] + S-adenosyl-L-methionine = glycin-2-yl radical-[protein] + semiquinone [flavodoxin] + 5'-deoxyadenosine + L-methionine + H(+)</text>
        <dbReference type="Rhea" id="RHEA:61976"/>
        <dbReference type="Rhea" id="RHEA-COMP:10622"/>
        <dbReference type="Rhea" id="RHEA-COMP:14480"/>
        <dbReference type="Rhea" id="RHEA-COMP:15993"/>
        <dbReference type="Rhea" id="RHEA-COMP:15994"/>
        <dbReference type="ChEBI" id="CHEBI:15378"/>
        <dbReference type="ChEBI" id="CHEBI:17319"/>
        <dbReference type="ChEBI" id="CHEBI:29947"/>
        <dbReference type="ChEBI" id="CHEBI:32722"/>
        <dbReference type="ChEBI" id="CHEBI:57618"/>
        <dbReference type="ChEBI" id="CHEBI:57844"/>
        <dbReference type="ChEBI" id="CHEBI:59789"/>
        <dbReference type="ChEBI" id="CHEBI:140311"/>
    </reaction>
</comment>
<accession>A0A7C9JRI3</accession>
<evidence type="ECO:0000313" key="13">
    <source>
        <dbReference type="EMBL" id="NBI35235.1"/>
    </source>
</evidence>
<dbReference type="PROSITE" id="PS01087">
    <property type="entry name" value="RADICAL_ACTIVATING"/>
    <property type="match status" value="1"/>
</dbReference>
<dbReference type="EMBL" id="QWKH01000090">
    <property type="protein sequence ID" value="NBI35235.1"/>
    <property type="molecule type" value="Genomic_DNA"/>
</dbReference>
<dbReference type="PANTHER" id="PTHR30352">
    <property type="entry name" value="PYRUVATE FORMATE-LYASE-ACTIVATING ENZYME"/>
    <property type="match status" value="1"/>
</dbReference>
<dbReference type="InterPro" id="IPR001989">
    <property type="entry name" value="Radical_activat_CS"/>
</dbReference>
<evidence type="ECO:0000256" key="11">
    <source>
        <dbReference type="ARBA" id="ARBA00047365"/>
    </source>
</evidence>
<evidence type="ECO:0000256" key="1">
    <source>
        <dbReference type="ARBA" id="ARBA00001966"/>
    </source>
</evidence>
<evidence type="ECO:0000256" key="10">
    <source>
        <dbReference type="ARBA" id="ARBA00023014"/>
    </source>
</evidence>
<dbReference type="SUPFAM" id="SSF102114">
    <property type="entry name" value="Radical SAM enzymes"/>
    <property type="match status" value="1"/>
</dbReference>
<keyword evidence="10" id="KW-0411">Iron-sulfur</keyword>
<dbReference type="SFLD" id="SFLDG01063">
    <property type="entry name" value="activating_enzymes__group_1"/>
    <property type="match status" value="1"/>
</dbReference>
<dbReference type="PANTHER" id="PTHR30352:SF2">
    <property type="entry name" value="ANAEROBIC RIBONUCLEOSIDE-TRIPHOSPHATE REDUCTASE-ACTIVATING PROTEIN"/>
    <property type="match status" value="1"/>
</dbReference>
<dbReference type="SFLD" id="SFLDF00299">
    <property type="entry name" value="anaerobic_ribonucleoside-triph"/>
    <property type="match status" value="1"/>
</dbReference>
<gene>
    <name evidence="13" type="ORF">D1639_09400</name>
</gene>
<comment type="caution">
    <text evidence="13">The sequence shown here is derived from an EMBL/GenBank/DDBJ whole genome shotgun (WGS) entry which is preliminary data.</text>
</comment>
<keyword evidence="9" id="KW-0408">Iron</keyword>
<dbReference type="AlphaFoldDB" id="A0A7C9JRI3"/>
<dbReference type="GO" id="GO:0051539">
    <property type="term" value="F:4 iron, 4 sulfur cluster binding"/>
    <property type="evidence" value="ECO:0007669"/>
    <property type="project" value="UniProtKB-KW"/>
</dbReference>
<reference evidence="13" key="1">
    <citation type="submission" date="2018-08" db="EMBL/GenBank/DDBJ databases">
        <title>Murine metabolic-syndrome-specific gut microbial biobank.</title>
        <authorList>
            <person name="Liu C."/>
        </authorList>
    </citation>
    <scope>NUCLEOTIDE SEQUENCE [LARGE SCALE GENOMIC DNA]</scope>
    <source>
        <strain evidence="13">Z82</strain>
    </source>
</reference>
<protein>
    <recommendedName>
        <fullName evidence="4 12">Anaerobic ribonucleoside-triphosphate reductase-activating protein</fullName>
        <ecNumber evidence="12">1.97.1.-</ecNumber>
    </recommendedName>
</protein>
<keyword evidence="7" id="KW-0479">Metal-binding</keyword>
<dbReference type="InterPro" id="IPR058240">
    <property type="entry name" value="rSAM_sf"/>
</dbReference>
<dbReference type="GO" id="GO:0043365">
    <property type="term" value="F:[formate-C-acetyltransferase]-activating enzyme activity"/>
    <property type="evidence" value="ECO:0007669"/>
    <property type="project" value="InterPro"/>
</dbReference>
<proteinExistence type="inferred from homology"/>
<sequence length="200" mass="21345">MNQWVDEQDADQLPCRLYGLEADSIVDGPGLRFAVFVQGCTHGCPGCHNPESQPGGEGRGTASTVEAVCAKIAANPLTQGVTLTGGEPFEQAPACAAIGRWARAHGLNVWTYTGYLYEDLLACAAGERSLPTVDAQGAKALLEATNVLVDGPFVQSRHSYDLKWKGSANQRVIDLDATRAAGSVVLWESRDVFPEKPASW</sequence>
<evidence type="ECO:0000256" key="6">
    <source>
        <dbReference type="ARBA" id="ARBA00022691"/>
    </source>
</evidence>
<dbReference type="EC" id="1.97.1.-" evidence="12"/>
<comment type="similarity">
    <text evidence="3 12">Belongs to the organic radical-activating enzymes family.</text>
</comment>
<dbReference type="SFLD" id="SFLDG01066">
    <property type="entry name" value="organic_radical-activating_enz"/>
    <property type="match status" value="1"/>
</dbReference>
<keyword evidence="6" id="KW-0949">S-adenosyl-L-methionine</keyword>
<dbReference type="GO" id="GO:0046872">
    <property type="term" value="F:metal ion binding"/>
    <property type="evidence" value="ECO:0007669"/>
    <property type="project" value="UniProtKB-KW"/>
</dbReference>
<organism evidence="13">
    <name type="scientific">Muribaculaceae bacterium Z82</name>
    <dbReference type="NCBI Taxonomy" id="2304548"/>
    <lineage>
        <taxon>Bacteria</taxon>
        <taxon>Pseudomonadati</taxon>
        <taxon>Bacteroidota</taxon>
        <taxon>Bacteroidia</taxon>
        <taxon>Bacteroidales</taxon>
        <taxon>Muribaculaceae</taxon>
    </lineage>
</organism>
<dbReference type="Pfam" id="PF13353">
    <property type="entry name" value="Fer4_12"/>
    <property type="match status" value="1"/>
</dbReference>
<evidence type="ECO:0000256" key="3">
    <source>
        <dbReference type="ARBA" id="ARBA00009777"/>
    </source>
</evidence>
<dbReference type="Gene3D" id="3.20.20.70">
    <property type="entry name" value="Aldolase class I"/>
    <property type="match status" value="1"/>
</dbReference>
<dbReference type="InterPro" id="IPR007197">
    <property type="entry name" value="rSAM"/>
</dbReference>
<dbReference type="SFLD" id="SFLDS00029">
    <property type="entry name" value="Radical_SAM"/>
    <property type="match status" value="1"/>
</dbReference>
<dbReference type="InterPro" id="IPR013785">
    <property type="entry name" value="Aldolase_TIM"/>
</dbReference>
<dbReference type="InterPro" id="IPR012837">
    <property type="entry name" value="NrdG"/>
</dbReference>
<dbReference type="InterPro" id="IPR034457">
    <property type="entry name" value="Organic_radical-activating"/>
</dbReference>
<evidence type="ECO:0000256" key="2">
    <source>
        <dbReference type="ARBA" id="ARBA00003852"/>
    </source>
</evidence>
<evidence type="ECO:0000256" key="7">
    <source>
        <dbReference type="ARBA" id="ARBA00022723"/>
    </source>
</evidence>
<evidence type="ECO:0000256" key="9">
    <source>
        <dbReference type="ARBA" id="ARBA00023004"/>
    </source>
</evidence>
<evidence type="ECO:0000256" key="5">
    <source>
        <dbReference type="ARBA" id="ARBA00022485"/>
    </source>
</evidence>
<name>A0A7C9JRI3_9BACT</name>
<keyword evidence="8 12" id="KW-0560">Oxidoreductase</keyword>
<evidence type="ECO:0000256" key="8">
    <source>
        <dbReference type="ARBA" id="ARBA00023002"/>
    </source>
</evidence>
<comment type="function">
    <text evidence="2 12">Activation of anaerobic ribonucleoside-triphosphate reductase under anaerobic conditions by generation of an organic free radical, using S-adenosylmethionine and reduced flavodoxin as cosubstrates to produce 5'-deoxy-adenosine.</text>
</comment>
<dbReference type="PIRSF" id="PIRSF000368">
    <property type="entry name" value="NrdG"/>
    <property type="match status" value="1"/>
</dbReference>
<comment type="cofactor">
    <cofactor evidence="1">
        <name>[4Fe-4S] cluster</name>
        <dbReference type="ChEBI" id="CHEBI:49883"/>
    </cofactor>
</comment>
<evidence type="ECO:0000256" key="4">
    <source>
        <dbReference type="ARBA" id="ARBA00014281"/>
    </source>
</evidence>
<dbReference type="GO" id="GO:0004748">
    <property type="term" value="F:ribonucleoside-diphosphate reductase activity, thioredoxin disulfide as acceptor"/>
    <property type="evidence" value="ECO:0007669"/>
    <property type="project" value="TreeGrafter"/>
</dbReference>
<dbReference type="CDD" id="cd01335">
    <property type="entry name" value="Radical_SAM"/>
    <property type="match status" value="1"/>
</dbReference>